<dbReference type="InterPro" id="IPR001736">
    <property type="entry name" value="PLipase_D/transphosphatidylase"/>
</dbReference>
<reference evidence="2 3" key="1">
    <citation type="submission" date="2015-06" db="EMBL/GenBank/DDBJ databases">
        <title>A Comprehensive Approach to Explore the Metabolic and Phylogenetic Diversity of Bacterial Steroid Degradation in the Environment: Testosterone as an Example.</title>
        <authorList>
            <person name="Yang F.-C."/>
            <person name="Chen Y.-L."/>
            <person name="Yu C.-P."/>
            <person name="Tang S.-L."/>
            <person name="Wang P.-H."/>
            <person name="Ismail W."/>
            <person name="Wang C.-H."/>
            <person name="Yang C.-Y."/>
            <person name="Chiang Y.-R."/>
        </authorList>
    </citation>
    <scope>NUCLEOTIDE SEQUENCE [LARGE SCALE GENOMIC DNA]</scope>
    <source>
        <strain evidence="2 3">DSM 18526</strain>
    </source>
</reference>
<dbReference type="RefSeq" id="WP_083536951.1">
    <property type="nucleotide sequence ID" value="NZ_CP011971.1"/>
</dbReference>
<dbReference type="OrthoDB" id="9762009at2"/>
<gene>
    <name evidence="2" type="ORF">ACG33_13495</name>
</gene>
<dbReference type="EMBL" id="CP011971">
    <property type="protein sequence ID" value="AMN48095.1"/>
    <property type="molecule type" value="Genomic_DNA"/>
</dbReference>
<dbReference type="SMART" id="SM00155">
    <property type="entry name" value="PLDc"/>
    <property type="match status" value="2"/>
</dbReference>
<dbReference type="SUPFAM" id="SSF56024">
    <property type="entry name" value="Phospholipase D/nuclease"/>
    <property type="match status" value="2"/>
</dbReference>
<dbReference type="STRING" id="465721.ACG33_13495"/>
<evidence type="ECO:0000259" key="1">
    <source>
        <dbReference type="PROSITE" id="PS50035"/>
    </source>
</evidence>
<dbReference type="KEGG" id="sdf:ACG33_13495"/>
<proteinExistence type="predicted"/>
<dbReference type="GO" id="GO:0032049">
    <property type="term" value="P:cardiolipin biosynthetic process"/>
    <property type="evidence" value="ECO:0007669"/>
    <property type="project" value="UniProtKB-ARBA"/>
</dbReference>
<evidence type="ECO:0000313" key="2">
    <source>
        <dbReference type="EMBL" id="AMN48095.1"/>
    </source>
</evidence>
<protein>
    <submittedName>
        <fullName evidence="2">Phospholipase</fullName>
    </submittedName>
</protein>
<feature type="domain" description="PLD phosphodiesterase" evidence="1">
    <location>
        <begin position="307"/>
        <end position="334"/>
    </location>
</feature>
<dbReference type="PROSITE" id="PS50035">
    <property type="entry name" value="PLD"/>
    <property type="match status" value="1"/>
</dbReference>
<sequence>MNLRCPDPAAESVLRLLAGQALSRAGGAPLVTGNSARILKDAAEHYPAWLSAIASARRTVFFENYIFADDDVGREFVAALSVKAREGVRVRVIYDWLGSFAAGRRLWRPLLEAGGEVRAFNPPRLASPLGWLTRDHRKMLAVDGRIGFVTGLCVSRKWLGDRPKGIAPWRDTGMEVRGPGVAGIEQAFAQTWSATGPALATEELTAPEGMPEAGDVALRVLAAAPNLAGLYRLDQLIAAMARRTLWLTDAYFVGVAPYVQALRAAALDSVDVRLLVPGASDLPLVSSLSRSGYRPLLEAGVRVFEWNGSMLHAKTAVADGRWARIGSTNLNLSSWLGNYELDVAVEDGRFAAAMETMYEEDIANATEIVLDARRRVCPAGAKTSLRRRSVGGSASRAAAGALRIGNAVGAAITDRRVLGPAEAGIMSGAALVLLAVALIGLLWPLAIVLPLALLSAWAGAALLMRARALRGVAQQSATDDPGKPAG</sequence>
<dbReference type="InterPro" id="IPR025202">
    <property type="entry name" value="PLD-like_dom"/>
</dbReference>
<dbReference type="PANTHER" id="PTHR21248:SF22">
    <property type="entry name" value="PHOSPHOLIPASE D"/>
    <property type="match status" value="1"/>
</dbReference>
<dbReference type="CDD" id="cd09159">
    <property type="entry name" value="PLDc_ybhO_like_2"/>
    <property type="match status" value="1"/>
</dbReference>
<dbReference type="PANTHER" id="PTHR21248">
    <property type="entry name" value="CARDIOLIPIN SYNTHASE"/>
    <property type="match status" value="1"/>
</dbReference>
<dbReference type="PATRIC" id="fig|465721.4.peg.2891"/>
<dbReference type="GO" id="GO:0030572">
    <property type="term" value="F:phosphatidyltransferase activity"/>
    <property type="evidence" value="ECO:0007669"/>
    <property type="project" value="UniProtKB-ARBA"/>
</dbReference>
<dbReference type="Proteomes" id="UP000070250">
    <property type="component" value="Chromosome"/>
</dbReference>
<dbReference type="Pfam" id="PF13091">
    <property type="entry name" value="PLDc_2"/>
    <property type="match status" value="2"/>
</dbReference>
<keyword evidence="3" id="KW-1185">Reference proteome</keyword>
<organism evidence="2 3">
    <name type="scientific">Steroidobacter denitrificans</name>
    <dbReference type="NCBI Taxonomy" id="465721"/>
    <lineage>
        <taxon>Bacteria</taxon>
        <taxon>Pseudomonadati</taxon>
        <taxon>Pseudomonadota</taxon>
        <taxon>Gammaproteobacteria</taxon>
        <taxon>Steroidobacterales</taxon>
        <taxon>Steroidobacteraceae</taxon>
        <taxon>Steroidobacter</taxon>
    </lineage>
</organism>
<dbReference type="CDD" id="cd09110">
    <property type="entry name" value="PLDc_CLS_1"/>
    <property type="match status" value="1"/>
</dbReference>
<name>A0A127FE60_STEDE</name>
<evidence type="ECO:0000313" key="3">
    <source>
        <dbReference type="Proteomes" id="UP000070250"/>
    </source>
</evidence>
<accession>A0A127FE60</accession>
<dbReference type="AlphaFoldDB" id="A0A127FE60"/>
<dbReference type="Gene3D" id="3.30.870.10">
    <property type="entry name" value="Endonuclease Chain A"/>
    <property type="match status" value="2"/>
</dbReference>